<feature type="region of interest" description="Disordered" evidence="10">
    <location>
        <begin position="291"/>
        <end position="310"/>
    </location>
</feature>
<dbReference type="PRINTS" id="PR00367">
    <property type="entry name" value="ETHRSPELEMNT"/>
</dbReference>
<organism evidence="12 13">
    <name type="scientific">Lactuca saligna</name>
    <name type="common">Willowleaf lettuce</name>
    <dbReference type="NCBI Taxonomy" id="75948"/>
    <lineage>
        <taxon>Eukaryota</taxon>
        <taxon>Viridiplantae</taxon>
        <taxon>Streptophyta</taxon>
        <taxon>Embryophyta</taxon>
        <taxon>Tracheophyta</taxon>
        <taxon>Spermatophyta</taxon>
        <taxon>Magnoliopsida</taxon>
        <taxon>eudicotyledons</taxon>
        <taxon>Gunneridae</taxon>
        <taxon>Pentapetalae</taxon>
        <taxon>asterids</taxon>
        <taxon>campanulids</taxon>
        <taxon>Asterales</taxon>
        <taxon>Asteraceae</taxon>
        <taxon>Cichorioideae</taxon>
        <taxon>Cichorieae</taxon>
        <taxon>Lactucinae</taxon>
        <taxon>Lactuca</taxon>
    </lineage>
</organism>
<evidence type="ECO:0000256" key="3">
    <source>
        <dbReference type="ARBA" id="ARBA00022821"/>
    </source>
</evidence>
<evidence type="ECO:0000256" key="10">
    <source>
        <dbReference type="SAM" id="MobiDB-lite"/>
    </source>
</evidence>
<accession>A0AA35ZGA6</accession>
<evidence type="ECO:0000256" key="6">
    <source>
        <dbReference type="ARBA" id="ARBA00023159"/>
    </source>
</evidence>
<evidence type="ECO:0000256" key="5">
    <source>
        <dbReference type="ARBA" id="ARBA00023125"/>
    </source>
</evidence>
<gene>
    <name evidence="12" type="ORF">LSALG_LOCUS30772</name>
</gene>
<dbReference type="CDD" id="cd00018">
    <property type="entry name" value="AP2"/>
    <property type="match status" value="1"/>
</dbReference>
<keyword evidence="8" id="KW-0539">Nucleus</keyword>
<dbReference type="GO" id="GO:0003700">
    <property type="term" value="F:DNA-binding transcription factor activity"/>
    <property type="evidence" value="ECO:0007669"/>
    <property type="project" value="InterPro"/>
</dbReference>
<dbReference type="EMBL" id="OX465082">
    <property type="protein sequence ID" value="CAI9291648.1"/>
    <property type="molecule type" value="Genomic_DNA"/>
</dbReference>
<dbReference type="GO" id="GO:0009873">
    <property type="term" value="P:ethylene-activated signaling pathway"/>
    <property type="evidence" value="ECO:0007669"/>
    <property type="project" value="UniProtKB-KW"/>
</dbReference>
<protein>
    <recommendedName>
        <fullName evidence="11">AP2/ERF domain-containing protein</fullName>
    </recommendedName>
</protein>
<evidence type="ECO:0000313" key="13">
    <source>
        <dbReference type="Proteomes" id="UP001177003"/>
    </source>
</evidence>
<evidence type="ECO:0000256" key="8">
    <source>
        <dbReference type="ARBA" id="ARBA00023242"/>
    </source>
</evidence>
<dbReference type="AlphaFoldDB" id="A0AA35ZGA6"/>
<keyword evidence="2" id="KW-0936">Ethylene signaling pathway</keyword>
<keyword evidence="13" id="KW-1185">Reference proteome</keyword>
<name>A0AA35ZGA6_LACSI</name>
<evidence type="ECO:0000256" key="2">
    <source>
        <dbReference type="ARBA" id="ARBA00022745"/>
    </source>
</evidence>
<keyword evidence="6" id="KW-0010">Activator</keyword>
<dbReference type="InterPro" id="IPR051758">
    <property type="entry name" value="ERF/AP2-like"/>
</dbReference>
<dbReference type="SUPFAM" id="SSF54171">
    <property type="entry name" value="DNA-binding domain"/>
    <property type="match status" value="1"/>
</dbReference>
<evidence type="ECO:0000256" key="7">
    <source>
        <dbReference type="ARBA" id="ARBA00023163"/>
    </source>
</evidence>
<keyword evidence="4" id="KW-0805">Transcription regulation</keyword>
<sequence length="356" mass="39475">MASTAMDFWNNNEFQQSTAGGELMEALEPFYKSASPSSSSSSSYSQMASSNYQNTLPFSTPSASYPYPSSSFDSFPSSSSYVPTTHQQTGFFPDYSIQDRFVYNQPGSSLGLNLNHLSESQIYQIQTQMEIPTQWPQNNLNFMAQDPDPVPVKQSGSPPKPPKLYRGVRQRHWGKWVAEIRLPKSRTRLWLGTFDSAEEAALAYDKAAYKLRGDYARLNFPQLRQNGSYVTDFKPLHSSVVAKLQTICQCLAEGKSVDGTKKAGSRRSSAGKTATATVLSQEAVKVEGCESEGYAGSGNSSPSSDLTFPEFTEDDNAWSENFSLEKYPSYEIDWGKMGANCNGVFGNYRARHFTLI</sequence>
<dbReference type="SMART" id="SM00380">
    <property type="entry name" value="AP2"/>
    <property type="match status" value="1"/>
</dbReference>
<dbReference type="PROSITE" id="PS51032">
    <property type="entry name" value="AP2_ERF"/>
    <property type="match status" value="1"/>
</dbReference>
<feature type="domain" description="AP2/ERF" evidence="11">
    <location>
        <begin position="164"/>
        <end position="221"/>
    </location>
</feature>
<dbReference type="GO" id="GO:0005634">
    <property type="term" value="C:nucleus"/>
    <property type="evidence" value="ECO:0007669"/>
    <property type="project" value="UniProtKB-SubCell"/>
</dbReference>
<dbReference type="InterPro" id="IPR016177">
    <property type="entry name" value="DNA-bd_dom_sf"/>
</dbReference>
<dbReference type="Gene3D" id="3.30.730.10">
    <property type="entry name" value="AP2/ERF domain"/>
    <property type="match status" value="1"/>
</dbReference>
<dbReference type="InterPro" id="IPR036955">
    <property type="entry name" value="AP2/ERF_dom_sf"/>
</dbReference>
<keyword evidence="5" id="KW-0238">DNA-binding</keyword>
<proteinExistence type="inferred from homology"/>
<reference evidence="12" key="1">
    <citation type="submission" date="2023-04" db="EMBL/GenBank/DDBJ databases">
        <authorList>
            <person name="Vijverberg K."/>
            <person name="Xiong W."/>
            <person name="Schranz E."/>
        </authorList>
    </citation>
    <scope>NUCLEOTIDE SEQUENCE</scope>
</reference>
<dbReference type="PANTHER" id="PTHR31657">
    <property type="entry name" value="ETHYLENE-RESPONSIVE TRANSCRIPTION FACTOR ERF061"/>
    <property type="match status" value="1"/>
</dbReference>
<feature type="compositionally biased region" description="Polar residues" evidence="10">
    <location>
        <begin position="297"/>
        <end position="306"/>
    </location>
</feature>
<evidence type="ECO:0000256" key="9">
    <source>
        <dbReference type="ARBA" id="ARBA00024343"/>
    </source>
</evidence>
<dbReference type="Proteomes" id="UP001177003">
    <property type="component" value="Chromosome 6"/>
</dbReference>
<dbReference type="InterPro" id="IPR001471">
    <property type="entry name" value="AP2/ERF_dom"/>
</dbReference>
<evidence type="ECO:0000256" key="4">
    <source>
        <dbReference type="ARBA" id="ARBA00023015"/>
    </source>
</evidence>
<evidence type="ECO:0000256" key="1">
    <source>
        <dbReference type="ARBA" id="ARBA00004123"/>
    </source>
</evidence>
<dbReference type="FunFam" id="3.30.730.10:FF:000001">
    <property type="entry name" value="Ethylene-responsive transcription factor 2"/>
    <property type="match status" value="1"/>
</dbReference>
<dbReference type="GO" id="GO:0006952">
    <property type="term" value="P:defense response"/>
    <property type="evidence" value="ECO:0007669"/>
    <property type="project" value="UniProtKB-KW"/>
</dbReference>
<dbReference type="Pfam" id="PF00847">
    <property type="entry name" value="AP2"/>
    <property type="match status" value="1"/>
</dbReference>
<evidence type="ECO:0000313" key="12">
    <source>
        <dbReference type="EMBL" id="CAI9291648.1"/>
    </source>
</evidence>
<dbReference type="GO" id="GO:0000976">
    <property type="term" value="F:transcription cis-regulatory region binding"/>
    <property type="evidence" value="ECO:0007669"/>
    <property type="project" value="UniProtKB-ARBA"/>
</dbReference>
<keyword evidence="7" id="KW-0804">Transcription</keyword>
<comment type="similarity">
    <text evidence="9">Belongs to the AP2/ERF transcription factor family. ERF subfamily.</text>
</comment>
<comment type="subcellular location">
    <subcellularLocation>
        <location evidence="1">Nucleus</location>
    </subcellularLocation>
</comment>
<keyword evidence="3" id="KW-0611">Plant defense</keyword>
<evidence type="ECO:0000259" key="11">
    <source>
        <dbReference type="PROSITE" id="PS51032"/>
    </source>
</evidence>
<feature type="region of interest" description="Disordered" evidence="10">
    <location>
        <begin position="145"/>
        <end position="165"/>
    </location>
</feature>
<dbReference type="PANTHER" id="PTHR31657:SF71">
    <property type="entry name" value="DNA-BINDING DOMAIN-CONTAINING PROTEIN-RELATED"/>
    <property type="match status" value="1"/>
</dbReference>